<feature type="compositionally biased region" description="Polar residues" evidence="1">
    <location>
        <begin position="79"/>
        <end position="92"/>
    </location>
</feature>
<proteinExistence type="predicted"/>
<evidence type="ECO:0000256" key="1">
    <source>
        <dbReference type="SAM" id="MobiDB-lite"/>
    </source>
</evidence>
<organism evidence="2">
    <name type="scientific">Dichomitus squalens</name>
    <dbReference type="NCBI Taxonomy" id="114155"/>
    <lineage>
        <taxon>Eukaryota</taxon>
        <taxon>Fungi</taxon>
        <taxon>Dikarya</taxon>
        <taxon>Basidiomycota</taxon>
        <taxon>Agaricomycotina</taxon>
        <taxon>Agaricomycetes</taxon>
        <taxon>Polyporales</taxon>
        <taxon>Polyporaceae</taxon>
        <taxon>Dichomitus</taxon>
    </lineage>
</organism>
<gene>
    <name evidence="2" type="ORF">BD311DRAFT_718514</name>
</gene>
<sequence>MERGPKAIPNLATSRPPAAVQVLPFDASTSHARLCAQCFRLLPAKTSSRKCEPCRGKDPDTLSRWKKERARERAAQASMEGTFTVESASGSKTEAAAVRPSRSSADTDVEMANATRGTGAPSTGAAKRKADAVDAESEPSRGAGLLAHKEYQTSQELMDALSRDVEAFRASQAAAPSRPPYVDFRGSFTIVMDPDVRGRPRVEQVVEALAQSAKLRFGKLVKCESDVSCGGHARTYWCCCSPALECPKRSAPPAHLGQPTTLAAGPQSSPLPSQTRTPPKRTQSTLIGWLGKPTPKEEVTDAANAPPPGCGGTITVYAVTDFSHPFGRMGIRGQKVSVHVEHPRRDLDQVLPL</sequence>
<feature type="region of interest" description="Disordered" evidence="1">
    <location>
        <begin position="49"/>
        <end position="141"/>
    </location>
</feature>
<dbReference type="OrthoDB" id="2753535at2759"/>
<dbReference type="EMBL" id="ML143405">
    <property type="protein sequence ID" value="TBU30528.1"/>
    <property type="molecule type" value="Genomic_DNA"/>
</dbReference>
<reference evidence="2" key="1">
    <citation type="submission" date="2019-01" db="EMBL/GenBank/DDBJ databases">
        <title>Draft genome sequences of three monokaryotic isolates of the white-rot basidiomycete fungus Dichomitus squalens.</title>
        <authorList>
            <consortium name="DOE Joint Genome Institute"/>
            <person name="Lopez S.C."/>
            <person name="Andreopoulos B."/>
            <person name="Pangilinan J."/>
            <person name="Lipzen A."/>
            <person name="Riley R."/>
            <person name="Ahrendt S."/>
            <person name="Ng V."/>
            <person name="Barry K."/>
            <person name="Daum C."/>
            <person name="Grigoriev I.V."/>
            <person name="Hilden K.S."/>
            <person name="Makela M.R."/>
            <person name="de Vries R.P."/>
        </authorList>
    </citation>
    <scope>NUCLEOTIDE SEQUENCE [LARGE SCALE GENOMIC DNA]</scope>
    <source>
        <strain evidence="2">OM18370.1</strain>
    </source>
</reference>
<feature type="region of interest" description="Disordered" evidence="1">
    <location>
        <begin position="254"/>
        <end position="307"/>
    </location>
</feature>
<feature type="compositionally biased region" description="Basic and acidic residues" evidence="1">
    <location>
        <begin position="49"/>
        <end position="74"/>
    </location>
</feature>
<dbReference type="AlphaFoldDB" id="A0A4Q9MTM4"/>
<protein>
    <submittedName>
        <fullName evidence="2">Uncharacterized protein</fullName>
    </submittedName>
</protein>
<dbReference type="Proteomes" id="UP000292957">
    <property type="component" value="Unassembled WGS sequence"/>
</dbReference>
<name>A0A4Q9MTM4_9APHY</name>
<evidence type="ECO:0000313" key="2">
    <source>
        <dbReference type="EMBL" id="TBU30528.1"/>
    </source>
</evidence>
<accession>A0A4Q9MTM4</accession>
<feature type="compositionally biased region" description="Polar residues" evidence="1">
    <location>
        <begin position="258"/>
        <end position="286"/>
    </location>
</feature>